<dbReference type="PATRIC" id="fig|467210.3.peg.1858"/>
<dbReference type="Proteomes" id="UP000070394">
    <property type="component" value="Unassembled WGS sequence"/>
</dbReference>
<dbReference type="Gene3D" id="3.40.50.2300">
    <property type="match status" value="2"/>
</dbReference>
<comment type="similarity">
    <text evidence="2">Belongs to the BMP lipoprotein family.</text>
</comment>
<dbReference type="PANTHER" id="PTHR34296:SF2">
    <property type="entry name" value="ABC TRANSPORTER GUANOSINE-BINDING PROTEIN NUPN"/>
    <property type="match status" value="1"/>
</dbReference>
<evidence type="ECO:0000256" key="8">
    <source>
        <dbReference type="SAM" id="SignalP"/>
    </source>
</evidence>
<keyword evidence="4 8" id="KW-0732">Signal</keyword>
<dbReference type="AlphaFoldDB" id="A0A133ZLP8"/>
<name>A0A133ZLP8_9FIRM</name>
<protein>
    <submittedName>
        <fullName evidence="10">Basic membrane protein</fullName>
    </submittedName>
</protein>
<evidence type="ECO:0000256" key="3">
    <source>
        <dbReference type="ARBA" id="ARBA00022475"/>
    </source>
</evidence>
<evidence type="ECO:0000313" key="11">
    <source>
        <dbReference type="Proteomes" id="UP000070394"/>
    </source>
</evidence>
<feature type="domain" description="ABC transporter substrate-binding protein PnrA-like" evidence="9">
    <location>
        <begin position="63"/>
        <end position="356"/>
    </location>
</feature>
<comment type="caution">
    <text evidence="10">The sequence shown here is derived from an EMBL/GenBank/DDBJ whole genome shotgun (WGS) entry which is preliminary data.</text>
</comment>
<keyword evidence="6" id="KW-0449">Lipoprotein</keyword>
<evidence type="ECO:0000256" key="2">
    <source>
        <dbReference type="ARBA" id="ARBA00008610"/>
    </source>
</evidence>
<reference evidence="11" key="1">
    <citation type="submission" date="2016-01" db="EMBL/GenBank/DDBJ databases">
        <authorList>
            <person name="Mitreva M."/>
            <person name="Pepin K.H."/>
            <person name="Mihindukulasuriya K.A."/>
            <person name="Fulton R."/>
            <person name="Fronick C."/>
            <person name="O'Laughlin M."/>
            <person name="Miner T."/>
            <person name="Herter B."/>
            <person name="Rosa B.A."/>
            <person name="Cordes M."/>
            <person name="Tomlinson C."/>
            <person name="Wollam A."/>
            <person name="Palsikar V.B."/>
            <person name="Mardis E.R."/>
            <person name="Wilson R.K."/>
        </authorList>
    </citation>
    <scope>NUCLEOTIDE SEQUENCE [LARGE SCALE GENOMIC DNA]</scope>
    <source>
        <strain evidence="11">DNF00896</strain>
    </source>
</reference>
<dbReference type="InterPro" id="IPR028082">
    <property type="entry name" value="Peripla_BP_I"/>
</dbReference>
<evidence type="ECO:0000259" key="9">
    <source>
        <dbReference type="Pfam" id="PF02608"/>
    </source>
</evidence>
<feature type="region of interest" description="Disordered" evidence="7">
    <location>
        <begin position="22"/>
        <end position="57"/>
    </location>
</feature>
<accession>A0A133ZLP8</accession>
<gene>
    <name evidence="10" type="ORF">HMPREF1866_01877</name>
</gene>
<dbReference type="RefSeq" id="WP_060931559.1">
    <property type="nucleotide sequence ID" value="NZ_KQ959836.1"/>
</dbReference>
<evidence type="ECO:0000256" key="6">
    <source>
        <dbReference type="ARBA" id="ARBA00023288"/>
    </source>
</evidence>
<evidence type="ECO:0000256" key="7">
    <source>
        <dbReference type="SAM" id="MobiDB-lite"/>
    </source>
</evidence>
<organism evidence="10 11">
    <name type="scientific">Lachnoanaerobaculum saburreum</name>
    <dbReference type="NCBI Taxonomy" id="467210"/>
    <lineage>
        <taxon>Bacteria</taxon>
        <taxon>Bacillati</taxon>
        <taxon>Bacillota</taxon>
        <taxon>Clostridia</taxon>
        <taxon>Lachnospirales</taxon>
        <taxon>Lachnospiraceae</taxon>
        <taxon>Lachnoanaerobaculum</taxon>
    </lineage>
</organism>
<dbReference type="EMBL" id="LSDA01000102">
    <property type="protein sequence ID" value="KXB56369.1"/>
    <property type="molecule type" value="Genomic_DNA"/>
</dbReference>
<dbReference type="InterPro" id="IPR003760">
    <property type="entry name" value="PnrA-like"/>
</dbReference>
<dbReference type="PROSITE" id="PS51257">
    <property type="entry name" value="PROKAR_LIPOPROTEIN"/>
    <property type="match status" value="1"/>
</dbReference>
<dbReference type="STRING" id="467210.HMPREF1866_01877"/>
<dbReference type="Pfam" id="PF02608">
    <property type="entry name" value="Bmp"/>
    <property type="match status" value="1"/>
</dbReference>
<dbReference type="OrthoDB" id="9769871at2"/>
<feature type="chain" id="PRO_5039484698" evidence="8">
    <location>
        <begin position="23"/>
        <end position="370"/>
    </location>
</feature>
<evidence type="ECO:0000256" key="5">
    <source>
        <dbReference type="ARBA" id="ARBA00023136"/>
    </source>
</evidence>
<comment type="subcellular location">
    <subcellularLocation>
        <location evidence="1">Cell membrane</location>
        <topology evidence="1">Lipid-anchor</topology>
    </subcellularLocation>
</comment>
<feature type="compositionally biased region" description="Basic and acidic residues" evidence="7">
    <location>
        <begin position="28"/>
        <end position="57"/>
    </location>
</feature>
<feature type="signal peptide" evidence="8">
    <location>
        <begin position="1"/>
        <end position="22"/>
    </location>
</feature>
<dbReference type="GO" id="GO:0005886">
    <property type="term" value="C:plasma membrane"/>
    <property type="evidence" value="ECO:0007669"/>
    <property type="project" value="UniProtKB-SubCell"/>
</dbReference>
<dbReference type="CDD" id="cd06354">
    <property type="entry name" value="PBP1_PrnA-like"/>
    <property type="match status" value="1"/>
</dbReference>
<keyword evidence="5" id="KW-0472">Membrane</keyword>
<evidence type="ECO:0000256" key="1">
    <source>
        <dbReference type="ARBA" id="ARBA00004193"/>
    </source>
</evidence>
<evidence type="ECO:0000256" key="4">
    <source>
        <dbReference type="ARBA" id="ARBA00022729"/>
    </source>
</evidence>
<keyword evidence="11" id="KW-1185">Reference proteome</keyword>
<sequence length="370" mass="39174">MKKRLLAIAMATLMGFSLVACSSGSSEPKVDGSSKAEESKDGESKADESKADAGEKKASTDFKVGMVTDVGGVNDGSFNQSAWEGLQRAQKELGIQAKYLESKTDSDYVPNIETLVDDDYDLIICIGYQLADALKSEAEKNPDKKFAIVDDSSIQLDNVACLMFEQAQASYLVGYVAGKTTKSNTVGLVIGMSTDTMNEFGYGYLAGVKDANKDATILQNNVNSFADTGAGKTAANNMVANKADVIFHAAGGTGLGVIDGCKEAGIWAIGVDSDQSKVAPKTILTSAMKRVDNAVYDEAKAALDGEYKSGVKTYTLKDGGVDIAPTTDNLDPEVLKEVEDVKAKIISGDIAVPKTKADFEAKYGDIYELD</sequence>
<evidence type="ECO:0000313" key="10">
    <source>
        <dbReference type="EMBL" id="KXB56369.1"/>
    </source>
</evidence>
<dbReference type="SUPFAM" id="SSF53822">
    <property type="entry name" value="Periplasmic binding protein-like I"/>
    <property type="match status" value="1"/>
</dbReference>
<dbReference type="InterPro" id="IPR050957">
    <property type="entry name" value="BMP_lipoprotein"/>
</dbReference>
<keyword evidence="3" id="KW-1003">Cell membrane</keyword>
<proteinExistence type="inferred from homology"/>
<dbReference type="PANTHER" id="PTHR34296">
    <property type="entry name" value="TRANSCRIPTIONAL ACTIVATOR PROTEIN MED"/>
    <property type="match status" value="1"/>
</dbReference>